<keyword evidence="2" id="KW-1185">Reference proteome</keyword>
<evidence type="ECO:0000313" key="1">
    <source>
        <dbReference type="EMBL" id="AFP84829.1"/>
    </source>
</evidence>
<sequence length="78" mass="9136">MEQPGYVHRTTLAENGYVLVQHTAEWPLLALREYEIQAAMAIVIVKNTLNRTMLLEMPYIVGFRLYQLCWLLNPPILY</sequence>
<dbReference type="KEGG" id="sect:A359_04360"/>
<dbReference type="AlphaFoldDB" id="J3Z3L4"/>
<proteinExistence type="predicted"/>
<accession>J3Z3L4</accession>
<gene>
    <name evidence="1" type="ORF">A359_04360</name>
</gene>
<organism evidence="1 2">
    <name type="scientific">secondary endosymbiont of Ctenarytaina eucalypti</name>
    <dbReference type="NCBI Taxonomy" id="1199245"/>
    <lineage>
        <taxon>Bacteria</taxon>
        <taxon>Pseudomonadati</taxon>
        <taxon>Pseudomonadota</taxon>
        <taxon>Gammaproteobacteria</taxon>
        <taxon>Enterobacterales</taxon>
        <taxon>Enterobacteriaceae</taxon>
        <taxon>aphid secondary symbionts</taxon>
    </lineage>
</organism>
<dbReference type="RefSeq" id="WP_014888127.1">
    <property type="nucleotide sequence ID" value="NC_018419.1"/>
</dbReference>
<dbReference type="EMBL" id="CP003546">
    <property type="protein sequence ID" value="AFP84829.1"/>
    <property type="molecule type" value="Genomic_DNA"/>
</dbReference>
<name>J3Z3L4_9ENTR</name>
<reference evidence="1 2" key="1">
    <citation type="journal article" date="2012" name="Mol. Biol. Evol.">
        <title>Genome reduction and co-evolution between the primary and secondary bacterial symbionts of psyllids.</title>
        <authorList>
            <person name="Sloan D.B."/>
            <person name="Moran N.A."/>
        </authorList>
    </citation>
    <scope>NUCLEOTIDE SEQUENCE [LARGE SCALE GENOMIC DNA]</scope>
    <source>
        <strain evidence="1">Ceuc_S</strain>
    </source>
</reference>
<evidence type="ECO:0000313" key="2">
    <source>
        <dbReference type="Proteomes" id="UP000003936"/>
    </source>
</evidence>
<dbReference type="Proteomes" id="UP000003936">
    <property type="component" value="Chromosome"/>
</dbReference>
<dbReference type="HOGENOM" id="CLU_2620029_0_0_6"/>
<protein>
    <submittedName>
        <fullName evidence="1">Uncharacterized protein</fullName>
    </submittedName>
</protein>